<name>A0A175VHA7_AEREN</name>
<dbReference type="EC" id="2.7.7.65" evidence="1"/>
<dbReference type="InterPro" id="IPR007892">
    <property type="entry name" value="CHASE4"/>
</dbReference>
<dbReference type="CDD" id="cd01949">
    <property type="entry name" value="GGDEF"/>
    <property type="match status" value="1"/>
</dbReference>
<dbReference type="Pfam" id="PF05228">
    <property type="entry name" value="CHASE4"/>
    <property type="match status" value="1"/>
</dbReference>
<protein>
    <recommendedName>
        <fullName evidence="1">diguanylate cyclase</fullName>
        <ecNumber evidence="1">2.7.7.65</ecNumber>
    </recommendedName>
</protein>
<dbReference type="GO" id="GO:0043709">
    <property type="term" value="P:cell adhesion involved in single-species biofilm formation"/>
    <property type="evidence" value="ECO:0007669"/>
    <property type="project" value="TreeGrafter"/>
</dbReference>
<evidence type="ECO:0000256" key="3">
    <source>
        <dbReference type="SAM" id="Phobius"/>
    </source>
</evidence>
<dbReference type="InterPro" id="IPR000160">
    <property type="entry name" value="GGDEF_dom"/>
</dbReference>
<dbReference type="Proteomes" id="UP000078435">
    <property type="component" value="Unassembled WGS sequence"/>
</dbReference>
<gene>
    <name evidence="5" type="ORF">LCR_17530</name>
</gene>
<feature type="domain" description="GGDEF" evidence="4">
    <location>
        <begin position="393"/>
        <end position="531"/>
    </location>
</feature>
<dbReference type="InterPro" id="IPR043128">
    <property type="entry name" value="Rev_trsase/Diguanyl_cyclase"/>
</dbReference>
<accession>A0A175VHA7</accession>
<dbReference type="Gene3D" id="6.10.340.10">
    <property type="match status" value="1"/>
</dbReference>
<evidence type="ECO:0000313" key="5">
    <source>
        <dbReference type="EMBL" id="KXU79910.1"/>
    </source>
</evidence>
<feature type="transmembrane region" description="Helical" evidence="3">
    <location>
        <begin position="278"/>
        <end position="297"/>
    </location>
</feature>
<proteinExistence type="predicted"/>
<dbReference type="InterPro" id="IPR029787">
    <property type="entry name" value="Nucleotide_cyclase"/>
</dbReference>
<dbReference type="OrthoDB" id="9812260at2"/>
<dbReference type="PROSITE" id="PS50887">
    <property type="entry name" value="GGDEF"/>
    <property type="match status" value="1"/>
</dbReference>
<keyword evidence="3" id="KW-1133">Transmembrane helix</keyword>
<dbReference type="InterPro" id="IPR050469">
    <property type="entry name" value="Diguanylate_Cyclase"/>
</dbReference>
<evidence type="ECO:0000256" key="2">
    <source>
        <dbReference type="ARBA" id="ARBA00034247"/>
    </source>
</evidence>
<evidence type="ECO:0000256" key="1">
    <source>
        <dbReference type="ARBA" id="ARBA00012528"/>
    </source>
</evidence>
<keyword evidence="3" id="KW-0812">Transmembrane</keyword>
<comment type="caution">
    <text evidence="5">The sequence shown here is derived from an EMBL/GenBank/DDBJ whole genome shotgun (WGS) entry which is preliminary data.</text>
</comment>
<dbReference type="PANTHER" id="PTHR45138:SF9">
    <property type="entry name" value="DIGUANYLATE CYCLASE DGCM-RELATED"/>
    <property type="match status" value="1"/>
</dbReference>
<dbReference type="GO" id="GO:1902201">
    <property type="term" value="P:negative regulation of bacterial-type flagellum-dependent cell motility"/>
    <property type="evidence" value="ECO:0007669"/>
    <property type="project" value="TreeGrafter"/>
</dbReference>
<dbReference type="GO" id="GO:0052621">
    <property type="term" value="F:diguanylate cyclase activity"/>
    <property type="evidence" value="ECO:0007669"/>
    <property type="project" value="UniProtKB-EC"/>
</dbReference>
<keyword evidence="3" id="KW-0472">Membrane</keyword>
<dbReference type="NCBIfam" id="TIGR00254">
    <property type="entry name" value="GGDEF"/>
    <property type="match status" value="1"/>
</dbReference>
<sequence>MTRSPRSLDHLLAYSMIPIWVGAILMLLVLIALTQVPAATRIEEQRVKEHLVRVLKAIQLDIRAVDAFTRDWGIWDDSYYFITHHNRDYIEANLLSDMPMRDFGLNLISYMDLQGNEIWTHTQLPENNDSGTTATELPNFLDDLKRQLRQDSLAQGTVNLHGIRNSLWGPLIFSWQPIRLSDGSGTPNGFLLALRWLDRPYIEQISERTALPIMIAPARQGEGETGFQPLQAQMTYRLIDLGLQRVRGEGRLLNNAGQPVVTLVLEEERKVLQATLEGALLTFAGMLVVSALCMLLAMHRLKSIVLTPLHQLMTALQRFGDKPDVALIPHIDSSTELATLSSKMREMAGKVSQQHDELLARSNLMEMAAFTDPLTRCFNRRYLEGWLQDHRAEPCTLLLLDLDHFKRINDKFGHDVGDLVLQQLAELLRKLVITDVGPIVRLGGEEFLLLLQVEDECEIALWVERLRLRVASHRFGREETPLWLTVSLGYCRYPLHPSMLDSFWSHSFKLADMALYRAKQEGRNQWQGYTGTLPPDAIALTPEQIVDGDHLQLNRLEFRDQPCRTSTR</sequence>
<dbReference type="EMBL" id="JMGO02000006">
    <property type="protein sequence ID" value="KXU79910.1"/>
    <property type="molecule type" value="Genomic_DNA"/>
</dbReference>
<dbReference type="Gene3D" id="3.30.70.270">
    <property type="match status" value="1"/>
</dbReference>
<dbReference type="PANTHER" id="PTHR45138">
    <property type="entry name" value="REGULATORY COMPONENTS OF SENSORY TRANSDUCTION SYSTEM"/>
    <property type="match status" value="1"/>
</dbReference>
<dbReference type="AlphaFoldDB" id="A0A175VHA7"/>
<evidence type="ECO:0000313" key="6">
    <source>
        <dbReference type="Proteomes" id="UP000078435"/>
    </source>
</evidence>
<dbReference type="SMART" id="SM00267">
    <property type="entry name" value="GGDEF"/>
    <property type="match status" value="1"/>
</dbReference>
<reference evidence="5 6" key="1">
    <citation type="submission" date="2016-02" db="EMBL/GenBank/DDBJ databases">
        <title>Draft genome sequence of Aeromonas trota strain 1999lcr isolated from cerebrospinal fluid (CSF).</title>
        <authorList>
            <person name="Dallagassa C.B."/>
            <person name="Prediger K.C."/>
            <person name="Weiss V.A."/>
            <person name="Assis F.E."/>
            <person name="Baura V."/>
            <person name="Cruz L.M."/>
            <person name="Souza E.M."/>
            <person name="Pedrosa F.O."/>
            <person name="Fadel-Picheth C.M."/>
        </authorList>
    </citation>
    <scope>NUCLEOTIDE SEQUENCE [LARGE SCALE GENOMIC DNA]</scope>
    <source>
        <strain evidence="5 6">1999lcr</strain>
    </source>
</reference>
<feature type="transmembrane region" description="Helical" evidence="3">
    <location>
        <begin position="12"/>
        <end position="33"/>
    </location>
</feature>
<evidence type="ECO:0000259" key="4">
    <source>
        <dbReference type="PROSITE" id="PS50887"/>
    </source>
</evidence>
<dbReference type="SUPFAM" id="SSF55073">
    <property type="entry name" value="Nucleotide cyclase"/>
    <property type="match status" value="1"/>
</dbReference>
<dbReference type="Pfam" id="PF00990">
    <property type="entry name" value="GGDEF"/>
    <property type="match status" value="1"/>
</dbReference>
<dbReference type="GO" id="GO:0005886">
    <property type="term" value="C:plasma membrane"/>
    <property type="evidence" value="ECO:0007669"/>
    <property type="project" value="TreeGrafter"/>
</dbReference>
<organism evidence="5 6">
    <name type="scientific">Aeromonas enteropelogenes</name>
    <name type="common">Aeromonas trota</name>
    <dbReference type="NCBI Taxonomy" id="29489"/>
    <lineage>
        <taxon>Bacteria</taxon>
        <taxon>Pseudomonadati</taxon>
        <taxon>Pseudomonadota</taxon>
        <taxon>Gammaproteobacteria</taxon>
        <taxon>Aeromonadales</taxon>
        <taxon>Aeromonadaceae</taxon>
        <taxon>Aeromonas</taxon>
    </lineage>
</organism>
<dbReference type="RefSeq" id="WP_061476712.1">
    <property type="nucleotide sequence ID" value="NZ_JBKATY010000024.1"/>
</dbReference>
<comment type="catalytic activity">
    <reaction evidence="2">
        <text>2 GTP = 3',3'-c-di-GMP + 2 diphosphate</text>
        <dbReference type="Rhea" id="RHEA:24898"/>
        <dbReference type="ChEBI" id="CHEBI:33019"/>
        <dbReference type="ChEBI" id="CHEBI:37565"/>
        <dbReference type="ChEBI" id="CHEBI:58805"/>
        <dbReference type="EC" id="2.7.7.65"/>
    </reaction>
</comment>